<dbReference type="GO" id="GO:0046513">
    <property type="term" value="P:ceramide biosynthetic process"/>
    <property type="evidence" value="ECO:0007669"/>
    <property type="project" value="TreeGrafter"/>
</dbReference>
<dbReference type="PANTHER" id="PTHR13693:SF3">
    <property type="entry name" value="LD36009P"/>
    <property type="match status" value="1"/>
</dbReference>
<comment type="subcellular location">
    <subcellularLocation>
        <location evidence="2">Endoplasmic reticulum membrane</location>
        <topology evidence="2">Single-pass membrane protein</topology>
    </subcellularLocation>
</comment>
<comment type="catalytic activity">
    <reaction evidence="11">
        <text>L-serine + hexadecanoyl-CoA + H(+) = 3-oxosphinganine + CO2 + CoA</text>
        <dbReference type="Rhea" id="RHEA:14761"/>
        <dbReference type="ChEBI" id="CHEBI:15378"/>
        <dbReference type="ChEBI" id="CHEBI:16526"/>
        <dbReference type="ChEBI" id="CHEBI:33384"/>
        <dbReference type="ChEBI" id="CHEBI:57287"/>
        <dbReference type="ChEBI" id="CHEBI:57379"/>
        <dbReference type="ChEBI" id="CHEBI:58299"/>
        <dbReference type="EC" id="2.3.1.50"/>
    </reaction>
</comment>
<keyword evidence="9" id="KW-0443">Lipid metabolism</keyword>
<dbReference type="OrthoDB" id="65434at2759"/>
<dbReference type="GO" id="GO:0046512">
    <property type="term" value="P:sphingosine biosynthetic process"/>
    <property type="evidence" value="ECO:0007669"/>
    <property type="project" value="TreeGrafter"/>
</dbReference>
<evidence type="ECO:0000313" key="15">
    <source>
        <dbReference type="Proteomes" id="UP000245207"/>
    </source>
</evidence>
<dbReference type="Proteomes" id="UP000245207">
    <property type="component" value="Unassembled WGS sequence"/>
</dbReference>
<dbReference type="SUPFAM" id="SSF53383">
    <property type="entry name" value="PLP-dependent transferases"/>
    <property type="match status" value="2"/>
</dbReference>
<dbReference type="Gene3D" id="3.90.1150.10">
    <property type="entry name" value="Aspartate Aminotransferase, domain 1"/>
    <property type="match status" value="2"/>
</dbReference>
<evidence type="ECO:0000313" key="14">
    <source>
        <dbReference type="EMBL" id="PWA50009.1"/>
    </source>
</evidence>
<dbReference type="InterPro" id="IPR050087">
    <property type="entry name" value="AON_synthase_class-II"/>
</dbReference>
<organism evidence="14 15">
    <name type="scientific">Artemisia annua</name>
    <name type="common">Sweet wormwood</name>
    <dbReference type="NCBI Taxonomy" id="35608"/>
    <lineage>
        <taxon>Eukaryota</taxon>
        <taxon>Viridiplantae</taxon>
        <taxon>Streptophyta</taxon>
        <taxon>Embryophyta</taxon>
        <taxon>Tracheophyta</taxon>
        <taxon>Spermatophyta</taxon>
        <taxon>Magnoliopsida</taxon>
        <taxon>eudicotyledons</taxon>
        <taxon>Gunneridae</taxon>
        <taxon>Pentapetalae</taxon>
        <taxon>asterids</taxon>
        <taxon>campanulids</taxon>
        <taxon>Asterales</taxon>
        <taxon>Asteraceae</taxon>
        <taxon>Asteroideae</taxon>
        <taxon>Anthemideae</taxon>
        <taxon>Artemisiinae</taxon>
        <taxon>Artemisia</taxon>
    </lineage>
</organism>
<keyword evidence="8" id="KW-0663">Pyridoxal phosphate</keyword>
<evidence type="ECO:0000256" key="9">
    <source>
        <dbReference type="ARBA" id="ARBA00022919"/>
    </source>
</evidence>
<dbReference type="FunFam" id="3.90.1150.10:FF:000004">
    <property type="entry name" value="2-amino-3-ketobutyrate coenzyme A ligase"/>
    <property type="match status" value="2"/>
</dbReference>
<comment type="caution">
    <text evidence="14">The sequence shown here is derived from an EMBL/GenBank/DDBJ whole genome shotgun (WGS) entry which is preliminary data.</text>
</comment>
<dbReference type="InterPro" id="IPR015424">
    <property type="entry name" value="PyrdxlP-dep_Trfase"/>
</dbReference>
<dbReference type="UniPathway" id="UPA00222"/>
<evidence type="ECO:0000256" key="10">
    <source>
        <dbReference type="ARBA" id="ARBA00023315"/>
    </source>
</evidence>
<dbReference type="InterPro" id="IPR004839">
    <property type="entry name" value="Aminotransferase_I/II_large"/>
</dbReference>
<dbReference type="CDD" id="cd06454">
    <property type="entry name" value="KBL_like"/>
    <property type="match status" value="1"/>
</dbReference>
<evidence type="ECO:0000256" key="5">
    <source>
        <dbReference type="ARBA" id="ARBA00008392"/>
    </source>
</evidence>
<dbReference type="InterPro" id="IPR001917">
    <property type="entry name" value="Aminotrans_II_pyridoxalP_BS"/>
</dbReference>
<dbReference type="PROSITE" id="PS00599">
    <property type="entry name" value="AA_TRANSFER_CLASS_2"/>
    <property type="match status" value="1"/>
</dbReference>
<dbReference type="InterPro" id="IPR015421">
    <property type="entry name" value="PyrdxlP-dep_Trfase_major"/>
</dbReference>
<evidence type="ECO:0000256" key="3">
    <source>
        <dbReference type="ARBA" id="ARBA00004760"/>
    </source>
</evidence>
<feature type="domain" description="Aminotransferase class I/classII large" evidence="13">
    <location>
        <begin position="102"/>
        <end position="182"/>
    </location>
</feature>
<feature type="transmembrane region" description="Helical" evidence="12">
    <location>
        <begin position="6"/>
        <end position="25"/>
    </location>
</feature>
<dbReference type="GO" id="GO:0004758">
    <property type="term" value="F:serine C-palmitoyltransferase activity"/>
    <property type="evidence" value="ECO:0007669"/>
    <property type="project" value="UniProtKB-EC"/>
</dbReference>
<keyword evidence="12" id="KW-0472">Membrane</keyword>
<dbReference type="Pfam" id="PF00155">
    <property type="entry name" value="Aminotran_1_2"/>
    <property type="match status" value="2"/>
</dbReference>
<evidence type="ECO:0000256" key="6">
    <source>
        <dbReference type="ARBA" id="ARBA00013220"/>
    </source>
</evidence>
<dbReference type="Gene3D" id="3.40.640.10">
    <property type="entry name" value="Type I PLP-dependent aspartate aminotransferase-like (Major domain)"/>
    <property type="match status" value="1"/>
</dbReference>
<dbReference type="STRING" id="35608.A0A2U1LLY6"/>
<dbReference type="PANTHER" id="PTHR13693">
    <property type="entry name" value="CLASS II AMINOTRANSFERASE/8-AMINO-7-OXONONANOATE SYNTHASE"/>
    <property type="match status" value="1"/>
</dbReference>
<dbReference type="GO" id="GO:0030170">
    <property type="term" value="F:pyridoxal phosphate binding"/>
    <property type="evidence" value="ECO:0007669"/>
    <property type="project" value="InterPro"/>
</dbReference>
<keyword evidence="7 14" id="KW-0808">Transferase</keyword>
<comment type="similarity">
    <text evidence="5">Belongs to the class-II pyridoxal-phosphate-dependent aminotransferase family.</text>
</comment>
<comment type="pathway">
    <text evidence="4">Sphingolipid metabolism.</text>
</comment>
<evidence type="ECO:0000256" key="8">
    <source>
        <dbReference type="ARBA" id="ARBA00022898"/>
    </source>
</evidence>
<comment type="pathway">
    <text evidence="3">Lipid metabolism; sphingolipid metabolism.</text>
</comment>
<reference evidence="14 15" key="1">
    <citation type="journal article" date="2018" name="Mol. Plant">
        <title>The genome of Artemisia annua provides insight into the evolution of Asteraceae family and artemisinin biosynthesis.</title>
        <authorList>
            <person name="Shen Q."/>
            <person name="Zhang L."/>
            <person name="Liao Z."/>
            <person name="Wang S."/>
            <person name="Yan T."/>
            <person name="Shi P."/>
            <person name="Liu M."/>
            <person name="Fu X."/>
            <person name="Pan Q."/>
            <person name="Wang Y."/>
            <person name="Lv Z."/>
            <person name="Lu X."/>
            <person name="Zhang F."/>
            <person name="Jiang W."/>
            <person name="Ma Y."/>
            <person name="Chen M."/>
            <person name="Hao X."/>
            <person name="Li L."/>
            <person name="Tang Y."/>
            <person name="Lv G."/>
            <person name="Zhou Y."/>
            <person name="Sun X."/>
            <person name="Brodelius P.E."/>
            <person name="Rose J.K.C."/>
            <person name="Tang K."/>
        </authorList>
    </citation>
    <scope>NUCLEOTIDE SEQUENCE [LARGE SCALE GENOMIC DNA]</scope>
    <source>
        <strain evidence="15">cv. Huhao1</strain>
        <tissue evidence="14">Leaf</tissue>
    </source>
</reference>
<evidence type="ECO:0000256" key="4">
    <source>
        <dbReference type="ARBA" id="ARBA00004991"/>
    </source>
</evidence>
<dbReference type="EMBL" id="PKPP01008697">
    <property type="protein sequence ID" value="PWA50009.1"/>
    <property type="molecule type" value="Genomic_DNA"/>
</dbReference>
<dbReference type="InterPro" id="IPR015422">
    <property type="entry name" value="PyrdxlP-dep_Trfase_small"/>
</dbReference>
<accession>A0A2U1LLY6</accession>
<proteinExistence type="inferred from homology"/>
<feature type="domain" description="Aminotransferase class I/classII large" evidence="13">
    <location>
        <begin position="234"/>
        <end position="521"/>
    </location>
</feature>
<evidence type="ECO:0000256" key="12">
    <source>
        <dbReference type="SAM" id="Phobius"/>
    </source>
</evidence>
<keyword evidence="15" id="KW-1185">Reference proteome</keyword>
<evidence type="ECO:0000256" key="11">
    <source>
        <dbReference type="ARBA" id="ARBA00048528"/>
    </source>
</evidence>
<dbReference type="GO" id="GO:0017059">
    <property type="term" value="C:serine palmitoyltransferase complex"/>
    <property type="evidence" value="ECO:0007669"/>
    <property type="project" value="TreeGrafter"/>
</dbReference>
<sequence length="684" mass="76166">MIIIPYLTALTAYFSYVLLFVFGQLRDFFRKLIDWWKASNVQGYAPICLGLEDFYIRRLYHRVQDCFQRPISSPPDAWFDVMERVSNDNNKTLKRTRKVSRCLNLGSYNYLGFAAPDEYCTPRVIQSLEKYFASTCGSRVEGGTTALHDELEEVVAKFVGKPAALVTGMGYVTNSAILPVLIGKSLPKESSHLTTVPDIQSNPMPLQTSTWQSLRLYSGLIRLAFRQNNHQETCYFMTRGGLIISDSLNHNSIVNGARGSGATVGVFQHNTPCHLEKVLREHIAAGQPRKNRPWKKIIVVIEGIYSMEGEFCKLPEIISICKKYKCIMYAKAYVYMDEAHSIGAVGKSGRGVCELLGVDTADVDIMMGTFSKSFGSCGGYIAGSKELIQYLKHTCPAHLYGTSLSPPAAQQIISSIKVILGEDGSNRGAQKLTQIRENSNYFRSELQKMGFEVLGDNDSPVMPIMLYNPAKIPAFSRECLKRNVAVVIVGFPATPLLLSRARICISAAHTREDMVRALEELIQYLKYTSPAHLYATSISPPAAQQIISSIKVILGEDGSSRGAQKLTQIRENSNYFRSELQKMGFEVLGDNDSPVMPIMLYNPAKIPAFSRECLKRNVAVVIVGFPATPLLLSRARICISAAHTREDMVRALEVISKVGDMVGIKYFPAEPKKPQLEENRVKVE</sequence>
<gene>
    <name evidence="14" type="ORF">CTI12_AA468570</name>
</gene>
<dbReference type="EC" id="2.3.1.50" evidence="6"/>
<keyword evidence="12" id="KW-1133">Transmembrane helix</keyword>
<dbReference type="GO" id="GO:0005789">
    <property type="term" value="C:endoplasmic reticulum membrane"/>
    <property type="evidence" value="ECO:0007669"/>
    <property type="project" value="UniProtKB-SubCell"/>
</dbReference>
<name>A0A2U1LLY6_ARTAN</name>
<evidence type="ECO:0000259" key="13">
    <source>
        <dbReference type="Pfam" id="PF00155"/>
    </source>
</evidence>
<dbReference type="AlphaFoldDB" id="A0A2U1LLY6"/>
<keyword evidence="9" id="KW-0746">Sphingolipid metabolism</keyword>
<protein>
    <recommendedName>
        <fullName evidence="6">serine C-palmitoyltransferase</fullName>
        <ecNumber evidence="6">2.3.1.50</ecNumber>
    </recommendedName>
</protein>
<evidence type="ECO:0000256" key="1">
    <source>
        <dbReference type="ARBA" id="ARBA00001933"/>
    </source>
</evidence>
<keyword evidence="12" id="KW-0812">Transmembrane</keyword>
<evidence type="ECO:0000256" key="7">
    <source>
        <dbReference type="ARBA" id="ARBA00022679"/>
    </source>
</evidence>
<keyword evidence="10" id="KW-0012">Acyltransferase</keyword>
<evidence type="ECO:0000256" key="2">
    <source>
        <dbReference type="ARBA" id="ARBA00004389"/>
    </source>
</evidence>
<comment type="cofactor">
    <cofactor evidence="1">
        <name>pyridoxal 5'-phosphate</name>
        <dbReference type="ChEBI" id="CHEBI:597326"/>
    </cofactor>
</comment>